<keyword evidence="3" id="KW-1185">Reference proteome</keyword>
<evidence type="ECO:0000256" key="1">
    <source>
        <dbReference type="SAM" id="MobiDB-lite"/>
    </source>
</evidence>
<evidence type="ECO:0000313" key="3">
    <source>
        <dbReference type="Proteomes" id="UP001235874"/>
    </source>
</evidence>
<dbReference type="Proteomes" id="UP001235874">
    <property type="component" value="Chromosome"/>
</dbReference>
<dbReference type="KEGG" id="mprn:Q3V37_15070"/>
<sequence length="175" mass="18469">MSDTTTHQDSEISTPPECVGPVAIPQALTHALRRLAEAAAVDDLVPLSVCATELVLRMPLPGPPVRARVIRGPLESVTPLSTRLSDAAVSFRDALARSPGRCTSTVPVDVVFLVSQDGDRLYVETVPRSAGAPTAEGWARAFLRLLSSAGNEPDAPLAGHAFQAQREAAQGRERG</sequence>
<dbReference type="EMBL" id="CP130472">
    <property type="protein sequence ID" value="WLS48436.1"/>
    <property type="molecule type" value="Genomic_DNA"/>
</dbReference>
<dbReference type="AlphaFoldDB" id="A0AAJ6L677"/>
<dbReference type="RefSeq" id="WP_157552321.1">
    <property type="nucleotide sequence ID" value="NZ_CP130472.1"/>
</dbReference>
<gene>
    <name evidence="2" type="ORF">Q3V37_15070</name>
</gene>
<organism evidence="2 3">
    <name type="scientific">Micromonospora profundi</name>
    <dbReference type="NCBI Taxonomy" id="1420889"/>
    <lineage>
        <taxon>Bacteria</taxon>
        <taxon>Bacillati</taxon>
        <taxon>Actinomycetota</taxon>
        <taxon>Actinomycetes</taxon>
        <taxon>Micromonosporales</taxon>
        <taxon>Micromonosporaceae</taxon>
        <taxon>Micromonospora</taxon>
    </lineage>
</organism>
<protein>
    <submittedName>
        <fullName evidence="2">Uncharacterized protein</fullName>
    </submittedName>
</protein>
<proteinExistence type="predicted"/>
<accession>A0AAJ6L677</accession>
<reference evidence="2 3" key="1">
    <citation type="submission" date="2023-07" db="EMBL/GenBank/DDBJ databases">
        <title>Micromonospora profundi TRM 95458 converts glycerol to a new osmotic compound.</title>
        <authorList>
            <person name="Lu D."/>
        </authorList>
    </citation>
    <scope>NUCLEOTIDE SEQUENCE [LARGE SCALE GENOMIC DNA]</scope>
    <source>
        <strain evidence="2 3">TRM95458</strain>
    </source>
</reference>
<evidence type="ECO:0000313" key="2">
    <source>
        <dbReference type="EMBL" id="WLS48436.1"/>
    </source>
</evidence>
<name>A0AAJ6L677_9ACTN</name>
<feature type="region of interest" description="Disordered" evidence="1">
    <location>
        <begin position="154"/>
        <end position="175"/>
    </location>
</feature>